<gene>
    <name evidence="2" type="ORF">CFX0092_A2016</name>
</gene>
<dbReference type="KEGG" id="pbf:CFX0092_A2016"/>
<dbReference type="Proteomes" id="UP000215027">
    <property type="component" value="Chromosome I"/>
</dbReference>
<dbReference type="EMBL" id="LN890655">
    <property type="protein sequence ID" value="CUS03894.2"/>
    <property type="molecule type" value="Genomic_DNA"/>
</dbReference>
<dbReference type="AlphaFoldDB" id="A0A160T2J0"/>
<sequence length="128" mass="14695">MNSGPGFALPPNLIERVRRLAKRQARSLDDVMAEAVERGLPLLEIPDMPTGWEAEADAFARMYPTWRAEYTGQYVAVYQGRLIDHDAAFGPLLERINVHYPDTFVLIRPIRDEAEIVYEHRSIRWAAD</sequence>
<dbReference type="InterPro" id="IPR043734">
    <property type="entry name" value="DUF5678"/>
</dbReference>
<keyword evidence="3" id="KW-1185">Reference proteome</keyword>
<evidence type="ECO:0000313" key="3">
    <source>
        <dbReference type="Proteomes" id="UP000215027"/>
    </source>
</evidence>
<proteinExistence type="predicted"/>
<accession>A0A160T2J0</accession>
<dbReference type="RefSeq" id="WP_157913036.1">
    <property type="nucleotide sequence ID" value="NZ_LN890655.1"/>
</dbReference>
<name>A0A160T2J0_9CHLR</name>
<evidence type="ECO:0000259" key="1">
    <source>
        <dbReference type="Pfam" id="PF18929"/>
    </source>
</evidence>
<reference evidence="2" key="1">
    <citation type="submission" date="2016-01" db="EMBL/GenBank/DDBJ databases">
        <authorList>
            <person name="Mcilroy J.S."/>
            <person name="Karst M S."/>
            <person name="Albertsen M."/>
        </authorList>
    </citation>
    <scope>NUCLEOTIDE SEQUENCE</scope>
    <source>
        <strain evidence="2">Cfx-K</strain>
    </source>
</reference>
<dbReference type="Pfam" id="PF18929">
    <property type="entry name" value="DUF5678"/>
    <property type="match status" value="1"/>
</dbReference>
<protein>
    <recommendedName>
        <fullName evidence="1">DUF5678 domain-containing protein</fullName>
    </recommendedName>
</protein>
<feature type="domain" description="DUF5678" evidence="1">
    <location>
        <begin position="69"/>
        <end position="105"/>
    </location>
</feature>
<evidence type="ECO:0000313" key="2">
    <source>
        <dbReference type="EMBL" id="CUS03894.2"/>
    </source>
</evidence>
<organism evidence="2 3">
    <name type="scientific">Candidatus Promineifilum breve</name>
    <dbReference type="NCBI Taxonomy" id="1806508"/>
    <lineage>
        <taxon>Bacteria</taxon>
        <taxon>Bacillati</taxon>
        <taxon>Chloroflexota</taxon>
        <taxon>Ardenticatenia</taxon>
        <taxon>Candidatus Promineifilales</taxon>
        <taxon>Candidatus Promineifilaceae</taxon>
        <taxon>Candidatus Promineifilum</taxon>
    </lineage>
</organism>